<evidence type="ECO:0000313" key="2">
    <source>
        <dbReference type="EMBL" id="KAK0407210.1"/>
    </source>
</evidence>
<keyword evidence="1" id="KW-0472">Membrane</keyword>
<feature type="transmembrane region" description="Helical" evidence="1">
    <location>
        <begin position="163"/>
        <end position="186"/>
    </location>
</feature>
<protein>
    <recommendedName>
        <fullName evidence="4">G protein-coupled receptor</fullName>
    </recommendedName>
</protein>
<evidence type="ECO:0000256" key="1">
    <source>
        <dbReference type="SAM" id="Phobius"/>
    </source>
</evidence>
<feature type="transmembrane region" description="Helical" evidence="1">
    <location>
        <begin position="79"/>
        <end position="100"/>
    </location>
</feature>
<keyword evidence="1" id="KW-1133">Transmembrane helix</keyword>
<feature type="transmembrane region" description="Helical" evidence="1">
    <location>
        <begin position="12"/>
        <end position="33"/>
    </location>
</feature>
<feature type="transmembrane region" description="Helical" evidence="1">
    <location>
        <begin position="207"/>
        <end position="229"/>
    </location>
</feature>
<proteinExistence type="predicted"/>
<dbReference type="AlphaFoldDB" id="A0AA39LS02"/>
<dbReference type="Pfam" id="PF10316">
    <property type="entry name" value="7TM_GPCR_Srbc"/>
    <property type="match status" value="1"/>
</dbReference>
<organism evidence="2 3">
    <name type="scientific">Steinernema hermaphroditum</name>
    <dbReference type="NCBI Taxonomy" id="289476"/>
    <lineage>
        <taxon>Eukaryota</taxon>
        <taxon>Metazoa</taxon>
        <taxon>Ecdysozoa</taxon>
        <taxon>Nematoda</taxon>
        <taxon>Chromadorea</taxon>
        <taxon>Rhabditida</taxon>
        <taxon>Tylenchina</taxon>
        <taxon>Panagrolaimomorpha</taxon>
        <taxon>Strongyloidoidea</taxon>
        <taxon>Steinernematidae</taxon>
        <taxon>Steinernema</taxon>
    </lineage>
</organism>
<keyword evidence="1" id="KW-0812">Transmembrane</keyword>
<dbReference type="EMBL" id="JAUCMV010000004">
    <property type="protein sequence ID" value="KAK0407210.1"/>
    <property type="molecule type" value="Genomic_DNA"/>
</dbReference>
<reference evidence="2" key="1">
    <citation type="submission" date="2023-06" db="EMBL/GenBank/DDBJ databases">
        <title>Genomic analysis of the entomopathogenic nematode Steinernema hermaphroditum.</title>
        <authorList>
            <person name="Schwarz E.M."/>
            <person name="Heppert J.K."/>
            <person name="Baniya A."/>
            <person name="Schwartz H.T."/>
            <person name="Tan C.-H."/>
            <person name="Antoshechkin I."/>
            <person name="Sternberg P.W."/>
            <person name="Goodrich-Blair H."/>
            <person name="Dillman A.R."/>
        </authorList>
    </citation>
    <scope>NUCLEOTIDE SEQUENCE</scope>
    <source>
        <strain evidence="2">PS9179</strain>
        <tissue evidence="2">Whole animal</tissue>
    </source>
</reference>
<accession>A0AA39LS02</accession>
<gene>
    <name evidence="2" type="ORF">QR680_019078</name>
</gene>
<feature type="transmembrane region" description="Helical" evidence="1">
    <location>
        <begin position="241"/>
        <end position="263"/>
    </location>
</feature>
<dbReference type="InterPro" id="IPR019420">
    <property type="entry name" value="7TM_GPCR_serpentine_rcpt_Srbc"/>
</dbReference>
<dbReference type="SUPFAM" id="SSF81321">
    <property type="entry name" value="Family A G protein-coupled receptor-like"/>
    <property type="match status" value="1"/>
</dbReference>
<feature type="transmembrane region" description="Helical" evidence="1">
    <location>
        <begin position="121"/>
        <end position="143"/>
    </location>
</feature>
<feature type="transmembrane region" description="Helical" evidence="1">
    <location>
        <begin position="45"/>
        <end position="67"/>
    </location>
</feature>
<name>A0AA39LS02_9BILA</name>
<sequence>MPIPLPVLHSTTIVTSLVTLVLNVRLIFCYYAYNKSDKRHFSTLFLCLYSQLCFNVTSIVFASQSLVGAVTGNWSPAGVFWAGDLTYSFTFAIVVCNFCIAADRIVAMRRPFQYASKYSRLCQNVCIVLMVISFCGACVRYSTGMKLDSPVAPAMGFLTRPDVLPSTSVARNILSFISIIATFFFLREVRLFLKKPHSSHVYRSIKKLNRVVLLQLVAEALLMILPDLMFPVSELLGGNPLAVIGPVSLTTTAFYTLAFSLLLTLKLRQSQMAEVTNVTSSADNTTRR</sequence>
<comment type="caution">
    <text evidence="2">The sequence shown here is derived from an EMBL/GenBank/DDBJ whole genome shotgun (WGS) entry which is preliminary data.</text>
</comment>
<keyword evidence="3" id="KW-1185">Reference proteome</keyword>
<dbReference type="Proteomes" id="UP001175271">
    <property type="component" value="Unassembled WGS sequence"/>
</dbReference>
<evidence type="ECO:0000313" key="3">
    <source>
        <dbReference type="Proteomes" id="UP001175271"/>
    </source>
</evidence>
<evidence type="ECO:0008006" key="4">
    <source>
        <dbReference type="Google" id="ProtNLM"/>
    </source>
</evidence>